<feature type="region of interest" description="Disordered" evidence="1">
    <location>
        <begin position="16"/>
        <end position="56"/>
    </location>
</feature>
<gene>
    <name evidence="2" type="ORF">AB0C36_01480</name>
</gene>
<sequence>MDDRISEFLAAVDAMRGDDQDVRTTAHTSSVSAEGWPIHETADDSQALTAREPHQR</sequence>
<evidence type="ECO:0000256" key="1">
    <source>
        <dbReference type="SAM" id="MobiDB-lite"/>
    </source>
</evidence>
<accession>A0ABV3DAD9</accession>
<proteinExistence type="predicted"/>
<name>A0ABV3DAD9_9ACTN</name>
<protein>
    <submittedName>
        <fullName evidence="2">Uncharacterized protein</fullName>
    </submittedName>
</protein>
<evidence type="ECO:0000313" key="2">
    <source>
        <dbReference type="EMBL" id="MEU8132159.1"/>
    </source>
</evidence>
<keyword evidence="3" id="KW-1185">Reference proteome</keyword>
<dbReference type="EMBL" id="JBEZFP010000002">
    <property type="protein sequence ID" value="MEU8132159.1"/>
    <property type="molecule type" value="Genomic_DNA"/>
</dbReference>
<reference evidence="2 3" key="1">
    <citation type="submission" date="2024-06" db="EMBL/GenBank/DDBJ databases">
        <title>The Natural Products Discovery Center: Release of the First 8490 Sequenced Strains for Exploring Actinobacteria Biosynthetic Diversity.</title>
        <authorList>
            <person name="Kalkreuter E."/>
            <person name="Kautsar S.A."/>
            <person name="Yang D."/>
            <person name="Bader C.D."/>
            <person name="Teijaro C.N."/>
            <person name="Fluegel L."/>
            <person name="Davis C.M."/>
            <person name="Simpson J.R."/>
            <person name="Lauterbach L."/>
            <person name="Steele A.D."/>
            <person name="Gui C."/>
            <person name="Meng S."/>
            <person name="Li G."/>
            <person name="Viehrig K."/>
            <person name="Ye F."/>
            <person name="Su P."/>
            <person name="Kiefer A.F."/>
            <person name="Nichols A."/>
            <person name="Cepeda A.J."/>
            <person name="Yan W."/>
            <person name="Fan B."/>
            <person name="Jiang Y."/>
            <person name="Adhikari A."/>
            <person name="Zheng C.-J."/>
            <person name="Schuster L."/>
            <person name="Cowan T.M."/>
            <person name="Smanski M.J."/>
            <person name="Chevrette M.G."/>
            <person name="De Carvalho L.P.S."/>
            <person name="Shen B."/>
        </authorList>
    </citation>
    <scope>NUCLEOTIDE SEQUENCE [LARGE SCALE GENOMIC DNA]</scope>
    <source>
        <strain evidence="2 3">NPDC048946</strain>
    </source>
</reference>
<dbReference type="Proteomes" id="UP001551482">
    <property type="component" value="Unassembled WGS sequence"/>
</dbReference>
<organism evidence="2 3">
    <name type="scientific">Streptodolium elevatio</name>
    <dbReference type="NCBI Taxonomy" id="3157996"/>
    <lineage>
        <taxon>Bacteria</taxon>
        <taxon>Bacillati</taxon>
        <taxon>Actinomycetota</taxon>
        <taxon>Actinomycetes</taxon>
        <taxon>Kitasatosporales</taxon>
        <taxon>Streptomycetaceae</taxon>
        <taxon>Streptodolium</taxon>
    </lineage>
</organism>
<dbReference type="RefSeq" id="WP_358347532.1">
    <property type="nucleotide sequence ID" value="NZ_JBEZFP010000002.1"/>
</dbReference>
<evidence type="ECO:0000313" key="3">
    <source>
        <dbReference type="Proteomes" id="UP001551482"/>
    </source>
</evidence>
<comment type="caution">
    <text evidence="2">The sequence shown here is derived from an EMBL/GenBank/DDBJ whole genome shotgun (WGS) entry which is preliminary data.</text>
</comment>